<organism evidence="5 6">
    <name type="scientific">Polyrhizophydium stewartii</name>
    <dbReference type="NCBI Taxonomy" id="2732419"/>
    <lineage>
        <taxon>Eukaryota</taxon>
        <taxon>Fungi</taxon>
        <taxon>Fungi incertae sedis</taxon>
        <taxon>Chytridiomycota</taxon>
        <taxon>Chytridiomycota incertae sedis</taxon>
        <taxon>Chytridiomycetes</taxon>
        <taxon>Rhizophydiales</taxon>
        <taxon>Rhizophydiales incertae sedis</taxon>
        <taxon>Polyrhizophydium</taxon>
    </lineage>
</organism>
<dbReference type="EMBL" id="JADGIZ020000020">
    <property type="protein sequence ID" value="KAL2915921.1"/>
    <property type="molecule type" value="Genomic_DNA"/>
</dbReference>
<gene>
    <name evidence="5" type="primary">PBP2</name>
    <name evidence="5" type="ORF">HK105_204625</name>
</gene>
<dbReference type="Proteomes" id="UP001527925">
    <property type="component" value="Unassembled WGS sequence"/>
</dbReference>
<dbReference type="Gene3D" id="3.30.1370.10">
    <property type="entry name" value="K Homology domain, type 1"/>
    <property type="match status" value="3"/>
</dbReference>
<evidence type="ECO:0000256" key="2">
    <source>
        <dbReference type="PROSITE-ProRule" id="PRU00117"/>
    </source>
</evidence>
<dbReference type="InterPro" id="IPR036612">
    <property type="entry name" value="KH_dom_type_1_sf"/>
</dbReference>
<dbReference type="SMART" id="SM00322">
    <property type="entry name" value="KH"/>
    <property type="match status" value="3"/>
</dbReference>
<feature type="region of interest" description="Disordered" evidence="3">
    <location>
        <begin position="99"/>
        <end position="119"/>
    </location>
</feature>
<keyword evidence="2" id="KW-0694">RNA-binding</keyword>
<evidence type="ECO:0000256" key="1">
    <source>
        <dbReference type="ARBA" id="ARBA00022737"/>
    </source>
</evidence>
<comment type="caution">
    <text evidence="5">The sequence shown here is derived from an EMBL/GenBank/DDBJ whole genome shotgun (WGS) entry which is preliminary data.</text>
</comment>
<feature type="domain" description="K Homology" evidence="4">
    <location>
        <begin position="423"/>
        <end position="493"/>
    </location>
</feature>
<dbReference type="PROSITE" id="PS50084">
    <property type="entry name" value="KH_TYPE_1"/>
    <property type="match status" value="3"/>
</dbReference>
<dbReference type="SUPFAM" id="SSF54791">
    <property type="entry name" value="Eukaryotic type KH-domain (KH-domain type I)"/>
    <property type="match status" value="3"/>
</dbReference>
<keyword evidence="1" id="KW-0677">Repeat</keyword>
<sequence>MAGSHQDSTASPDRKRSLDDDTNSDSGTPNERTSRFKRQATAEAGADSISLVIDDDEEAHGAGGAGGDDARQASSRSRSNHAGASAEQQPYLYGATQDQYGQQHHDGGVDPMTGEPRENKSVRMRALISPKEAGIIIGKGGQHVAEVRENSGARVTVSGQMPGALDRVVTITGTVEADARAFYLISTKLAASSPDAPLAVDPSSRSVTLRLLVPQMRIGVIIGKQGVRIKELQESSGCRIMAQGEPLPNSTERVVTLSGQPHSLQTAVARIGHLVGDVSDKTPGLILYVPQPTMAYSMPHMGMAFAQGMQPMAHPGFAAAAAAAAAQQRSMGYSAMANYNAAAVAAAAGSGSNGASTSGNMSAANGAQQQAAAAAAYYGMPGMTAHQAAAVAQMGAYGFQGYGAGMMPQMAAGYMTDGRGDGSLKTEQITIPEDCVGAIIGKGGSKINEIRASSGCQIKIGDSQPGLRRRIITLTGTPDAVARAQYALLERVNQEGKKQERR</sequence>
<feature type="region of interest" description="Disordered" evidence="3">
    <location>
        <begin position="1"/>
        <end position="87"/>
    </location>
</feature>
<keyword evidence="6" id="KW-1185">Reference proteome</keyword>
<accession>A0ABR4N8S0</accession>
<feature type="domain" description="K Homology" evidence="4">
    <location>
        <begin position="120"/>
        <end position="190"/>
    </location>
</feature>
<evidence type="ECO:0000313" key="6">
    <source>
        <dbReference type="Proteomes" id="UP001527925"/>
    </source>
</evidence>
<evidence type="ECO:0000259" key="4">
    <source>
        <dbReference type="SMART" id="SM00322"/>
    </source>
</evidence>
<dbReference type="Pfam" id="PF00013">
    <property type="entry name" value="KH_1"/>
    <property type="match status" value="3"/>
</dbReference>
<feature type="compositionally biased region" description="Polar residues" evidence="3">
    <location>
        <begin position="1"/>
        <end position="11"/>
    </location>
</feature>
<protein>
    <submittedName>
        <fullName evidence="5">PAB1 binding protein</fullName>
    </submittedName>
</protein>
<name>A0ABR4N8S0_9FUNG</name>
<evidence type="ECO:0000256" key="3">
    <source>
        <dbReference type="SAM" id="MobiDB-lite"/>
    </source>
</evidence>
<dbReference type="InterPro" id="IPR004087">
    <property type="entry name" value="KH_dom"/>
</dbReference>
<dbReference type="InterPro" id="IPR004088">
    <property type="entry name" value="KH_dom_type_1"/>
</dbReference>
<proteinExistence type="predicted"/>
<reference evidence="5 6" key="1">
    <citation type="submission" date="2023-09" db="EMBL/GenBank/DDBJ databases">
        <title>Pangenome analysis of Batrachochytrium dendrobatidis and related Chytrids.</title>
        <authorList>
            <person name="Yacoub M.N."/>
            <person name="Stajich J.E."/>
            <person name="James T.Y."/>
        </authorList>
    </citation>
    <scope>NUCLEOTIDE SEQUENCE [LARGE SCALE GENOMIC DNA]</scope>
    <source>
        <strain evidence="5 6">JEL0888</strain>
    </source>
</reference>
<dbReference type="PANTHER" id="PTHR10288">
    <property type="entry name" value="KH DOMAIN CONTAINING RNA BINDING PROTEIN"/>
    <property type="match status" value="1"/>
</dbReference>
<evidence type="ECO:0000313" key="5">
    <source>
        <dbReference type="EMBL" id="KAL2915921.1"/>
    </source>
</evidence>
<feature type="domain" description="K Homology" evidence="4">
    <location>
        <begin position="205"/>
        <end position="276"/>
    </location>
</feature>